<name>A0A915J8H4_ROMCU</name>
<dbReference type="AlphaFoldDB" id="A0A915J8H4"/>
<accession>A0A915J8H4</accession>
<dbReference type="WBParaSite" id="nRc.2.0.1.t22769-RA">
    <property type="protein sequence ID" value="nRc.2.0.1.t22769-RA"/>
    <property type="gene ID" value="nRc.2.0.1.g22769"/>
</dbReference>
<sequence length="79" mass="9343">MTHAAILRKLHNCKGELLAAIESKSATSENRMYSFVCYEDFYAYNDERLKHKNYTEDYDYSKWQLKNKPVRKVGCNVIT</sequence>
<keyword evidence="1" id="KW-1185">Reference proteome</keyword>
<organism evidence="1 2">
    <name type="scientific">Romanomermis culicivorax</name>
    <name type="common">Nematode worm</name>
    <dbReference type="NCBI Taxonomy" id="13658"/>
    <lineage>
        <taxon>Eukaryota</taxon>
        <taxon>Metazoa</taxon>
        <taxon>Ecdysozoa</taxon>
        <taxon>Nematoda</taxon>
        <taxon>Enoplea</taxon>
        <taxon>Dorylaimia</taxon>
        <taxon>Mermithida</taxon>
        <taxon>Mermithoidea</taxon>
        <taxon>Mermithidae</taxon>
        <taxon>Romanomermis</taxon>
    </lineage>
</organism>
<reference evidence="2" key="1">
    <citation type="submission" date="2022-11" db="UniProtKB">
        <authorList>
            <consortium name="WormBaseParasite"/>
        </authorList>
    </citation>
    <scope>IDENTIFICATION</scope>
</reference>
<evidence type="ECO:0000313" key="2">
    <source>
        <dbReference type="WBParaSite" id="nRc.2.0.1.t22769-RA"/>
    </source>
</evidence>
<protein>
    <submittedName>
        <fullName evidence="2">Uncharacterized protein</fullName>
    </submittedName>
</protein>
<evidence type="ECO:0000313" key="1">
    <source>
        <dbReference type="Proteomes" id="UP000887565"/>
    </source>
</evidence>
<dbReference type="Proteomes" id="UP000887565">
    <property type="component" value="Unplaced"/>
</dbReference>
<proteinExistence type="predicted"/>